<feature type="transmembrane region" description="Helical" evidence="1">
    <location>
        <begin position="19"/>
        <end position="37"/>
    </location>
</feature>
<gene>
    <name evidence="2" type="ORF">ACFPYI_21015</name>
</gene>
<comment type="caution">
    <text evidence="2">The sequence shown here is derived from an EMBL/GenBank/DDBJ whole genome shotgun (WGS) entry which is preliminary data.</text>
</comment>
<sequence>MVELPDKDRTNWAKSGAKFAVSAIGAGILSLFWTGWARFALAQNQVSPWLIIGSVTLAIVLIVTGYAVTLGNLYEVAIASRR</sequence>
<keyword evidence="1" id="KW-0812">Transmembrane</keyword>
<protein>
    <submittedName>
        <fullName evidence="2">Uncharacterized protein</fullName>
    </submittedName>
</protein>
<accession>A0ABD5RTX1</accession>
<dbReference type="Proteomes" id="UP001596099">
    <property type="component" value="Unassembled WGS sequence"/>
</dbReference>
<feature type="transmembrane region" description="Helical" evidence="1">
    <location>
        <begin position="49"/>
        <end position="74"/>
    </location>
</feature>
<name>A0ABD5RTX1_9EURY</name>
<reference evidence="2 3" key="1">
    <citation type="journal article" date="2019" name="Int. J. Syst. Evol. Microbiol.">
        <title>The Global Catalogue of Microorganisms (GCM) 10K type strain sequencing project: providing services to taxonomists for standard genome sequencing and annotation.</title>
        <authorList>
            <consortium name="The Broad Institute Genomics Platform"/>
            <consortium name="The Broad Institute Genome Sequencing Center for Infectious Disease"/>
            <person name="Wu L."/>
            <person name="Ma J."/>
        </authorList>
    </citation>
    <scope>NUCLEOTIDE SEQUENCE [LARGE SCALE GENOMIC DNA]</scope>
    <source>
        <strain evidence="2 3">CGMCC 1.12543</strain>
    </source>
</reference>
<evidence type="ECO:0000256" key="1">
    <source>
        <dbReference type="SAM" id="Phobius"/>
    </source>
</evidence>
<dbReference type="AlphaFoldDB" id="A0ABD5RTX1"/>
<organism evidence="2 3">
    <name type="scientific">Halomarina salina</name>
    <dbReference type="NCBI Taxonomy" id="1872699"/>
    <lineage>
        <taxon>Archaea</taxon>
        <taxon>Methanobacteriati</taxon>
        <taxon>Methanobacteriota</taxon>
        <taxon>Stenosarchaea group</taxon>
        <taxon>Halobacteria</taxon>
        <taxon>Halobacteriales</taxon>
        <taxon>Natronomonadaceae</taxon>
        <taxon>Halomarina</taxon>
    </lineage>
</organism>
<dbReference type="EMBL" id="JBHSQH010000006">
    <property type="protein sequence ID" value="MFC5973814.1"/>
    <property type="molecule type" value="Genomic_DNA"/>
</dbReference>
<keyword evidence="1" id="KW-1133">Transmembrane helix</keyword>
<evidence type="ECO:0000313" key="2">
    <source>
        <dbReference type="EMBL" id="MFC5973814.1"/>
    </source>
</evidence>
<dbReference type="RefSeq" id="WP_247421960.1">
    <property type="nucleotide sequence ID" value="NZ_JALLGW010000008.1"/>
</dbReference>
<keyword evidence="1" id="KW-0472">Membrane</keyword>
<proteinExistence type="predicted"/>
<evidence type="ECO:0000313" key="3">
    <source>
        <dbReference type="Proteomes" id="UP001596099"/>
    </source>
</evidence>
<keyword evidence="3" id="KW-1185">Reference proteome</keyword>